<feature type="region of interest" description="Disordered" evidence="2">
    <location>
        <begin position="582"/>
        <end position="604"/>
    </location>
</feature>
<evidence type="ECO:0000313" key="4">
    <source>
        <dbReference type="Proteomes" id="UP000318447"/>
    </source>
</evidence>
<feature type="coiled-coil region" evidence="1">
    <location>
        <begin position="694"/>
        <end position="821"/>
    </location>
</feature>
<evidence type="ECO:0000256" key="2">
    <source>
        <dbReference type="SAM" id="MobiDB-lite"/>
    </source>
</evidence>
<feature type="region of interest" description="Disordered" evidence="2">
    <location>
        <begin position="20"/>
        <end position="53"/>
    </location>
</feature>
<protein>
    <submittedName>
        <fullName evidence="3">Uncharacterized protein</fullName>
    </submittedName>
</protein>
<dbReference type="VEuPathDB" id="TriTrypDB:LDHU3_18.1710"/>
<reference evidence="4" key="1">
    <citation type="submission" date="2019-02" db="EMBL/GenBank/DDBJ databases">
        <title>FDA dAtabase for Regulatory Grade micrObial Sequences (FDA-ARGOS): Supporting development and validation of Infectious Disease Dx tests.</title>
        <authorList>
            <person name="Duncan R."/>
            <person name="Fisher C."/>
            <person name="Tallon L."/>
            <person name="Sadzewicz L."/>
            <person name="Sengamalay N."/>
            <person name="Ott S."/>
            <person name="Godinez A."/>
            <person name="Nagaraj S."/>
            <person name="Vavikolanu K."/>
            <person name="Nadendla S."/>
            <person name="Aluvathingal J."/>
            <person name="Sichtig H."/>
        </authorList>
    </citation>
    <scope>NUCLEOTIDE SEQUENCE [LARGE SCALE GENOMIC DNA]</scope>
    <source>
        <strain evidence="4">FDAARGOS_361</strain>
    </source>
</reference>
<feature type="coiled-coil region" evidence="1">
    <location>
        <begin position="108"/>
        <end position="219"/>
    </location>
</feature>
<organism evidence="3 4">
    <name type="scientific">Leishmania donovani</name>
    <dbReference type="NCBI Taxonomy" id="5661"/>
    <lineage>
        <taxon>Eukaryota</taxon>
        <taxon>Discoba</taxon>
        <taxon>Euglenozoa</taxon>
        <taxon>Kinetoplastea</taxon>
        <taxon>Metakinetoplastina</taxon>
        <taxon>Trypanosomatida</taxon>
        <taxon>Trypanosomatidae</taxon>
        <taxon>Leishmaniinae</taxon>
        <taxon>Leishmania</taxon>
    </lineage>
</organism>
<keyword evidence="1" id="KW-0175">Coiled coil</keyword>
<comment type="caution">
    <text evidence="3">The sequence shown here is derived from an EMBL/GenBank/DDBJ whole genome shotgun (WGS) entry which is preliminary data.</text>
</comment>
<dbReference type="AlphaFoldDB" id="A0A504XZJ1"/>
<sequence>MPPCVSVALAPLQRILRSPAPLLGSPADRSSVNGGSATTQTQRGSPSRQGAAMGGLHLQASQHCGAHDGYADPLAAAALPPPPTQTLSTSLGAAGQPYVSEASLDFQRRLLQQQVQQVHRETERLKAELQETNARLVDTRQQLNEQKAAYTSLTHRYSTTVEKLTSTESDVKTLEEHLVKERNQRHQVQKEREEQRLALREAEWAQERLQRRLQQLEASKGLDPKEVQLRLEDRSHFIPTVEVRRIQTEMHDTHQALVDRLLTSLESLAASSEESQTNFFVARSSVLSAATDVDARLKRAEAALDDVDKQWTDYRDGVERETHEFLLAVMSENKDLWQQLTLLQNEHAVVLSEMKLRSTQGGSVPMEEHAYVQRQLETMTERLGKAQQLVESQTVLARAHEAEMTELLEANGSMQRQLEELERQCTQHEQVSSRKTSALAEADAALRDAASQIEELHNTLREERLRAEAVVAEMKATQRTMQDEYDARVRELEHDCEVADDTATTLQHRLEETAAKLDVADRNLQARSKEYEAYKVQTAAEQAAAMGRHRDDLQRVRAVMEEELASLRAQLGEAEEAARAAVRESEETAARESATLAEHRTAQRDLTHMQEELERLRGQYKEVVEQRQRAQVEADQLRAASGEGSTLAQELQRRCDVLDKEKAELATALANEKSSQERRYATLHADWKAAEKARALIQEEVKTLRSRCAEVEKARMAEDRQTQDKEQLMRENIRLHEQYQLIQKECTGLREEVKALKQRAVGDAQWHRQMEDLQRRLRELPELRQAAEAARRDALKAKEETELLRRERDQLSKKLDAFLEDAKLQARREDDFERVCREASAAAQRIGGQVSSAKENSARYHVFRNTNPTGRCTTTSKSAIAATGVPPASSSAVPAPPAPAPRRAATQLSAAVSPSSTPQSIQHRSPVHTLTNASGHSDNAGGAGAESDGAGGRPSASSPFRPWH</sequence>
<accession>A0A504XZJ1</accession>
<feature type="coiled-coil region" evidence="1">
    <location>
        <begin position="397"/>
        <end position="473"/>
    </location>
</feature>
<feature type="compositionally biased region" description="Gly residues" evidence="2">
    <location>
        <begin position="941"/>
        <end position="952"/>
    </location>
</feature>
<proteinExistence type="predicted"/>
<feature type="compositionally biased region" description="Polar residues" evidence="2">
    <location>
        <begin position="906"/>
        <end position="937"/>
    </location>
</feature>
<evidence type="ECO:0000313" key="3">
    <source>
        <dbReference type="EMBL" id="TPP50577.1"/>
    </source>
</evidence>
<dbReference type="VEuPathDB" id="TriTrypDB:LdBPK_181340.1"/>
<dbReference type="EMBL" id="RHLC01000025">
    <property type="protein sequence ID" value="TPP50577.1"/>
    <property type="molecule type" value="Genomic_DNA"/>
</dbReference>
<feature type="region of interest" description="Disordered" evidence="2">
    <location>
        <begin position="847"/>
        <end position="964"/>
    </location>
</feature>
<dbReference type="Proteomes" id="UP000318447">
    <property type="component" value="Unassembled WGS sequence"/>
</dbReference>
<feature type="compositionally biased region" description="Polar residues" evidence="2">
    <location>
        <begin position="864"/>
        <end position="878"/>
    </location>
</feature>
<feature type="compositionally biased region" description="Polar residues" evidence="2">
    <location>
        <begin position="28"/>
        <end position="48"/>
    </location>
</feature>
<gene>
    <name evidence="3" type="ORF">CGC21_5335</name>
</gene>
<dbReference type="VEuPathDB" id="TriTrypDB:LdCL_180018700"/>
<name>A0A504XZJ1_LEIDO</name>
<evidence type="ECO:0000256" key="1">
    <source>
        <dbReference type="SAM" id="Coils"/>
    </source>
</evidence>